<feature type="domain" description="Peptidase M16 C-terminal" evidence="11">
    <location>
        <begin position="253"/>
        <end position="433"/>
    </location>
</feature>
<dbReference type="Gene3D" id="3.30.830.10">
    <property type="entry name" value="Metalloenzyme, LuxS/M16 peptidase-like"/>
    <property type="match status" value="4"/>
</dbReference>
<dbReference type="PROSITE" id="PS00143">
    <property type="entry name" value="INSULINASE"/>
    <property type="match status" value="1"/>
</dbReference>
<evidence type="ECO:0000256" key="8">
    <source>
        <dbReference type="RuleBase" id="RU004447"/>
    </source>
</evidence>
<comment type="caution">
    <text evidence="14">The sequence shown here is derived from an EMBL/GenBank/DDBJ whole genome shotgun (WGS) entry which is preliminary data.</text>
</comment>
<dbReference type="Pfam" id="PF00675">
    <property type="entry name" value="Peptidase_M16"/>
    <property type="match status" value="1"/>
</dbReference>
<keyword evidence="4" id="KW-0479">Metal-binding</keyword>
<accession>A0AAX6F4X8</accession>
<dbReference type="AlphaFoldDB" id="A0AAX6F4X8"/>
<evidence type="ECO:0000256" key="1">
    <source>
        <dbReference type="ARBA" id="ARBA00001947"/>
    </source>
</evidence>
<keyword evidence="7" id="KW-0482">Metalloprotease</keyword>
<keyword evidence="3" id="KW-0645">Protease</keyword>
<dbReference type="PANTHER" id="PTHR43690">
    <property type="entry name" value="NARDILYSIN"/>
    <property type="match status" value="1"/>
</dbReference>
<keyword evidence="6" id="KW-0862">Zinc</keyword>
<dbReference type="GO" id="GO:0046872">
    <property type="term" value="F:metal ion binding"/>
    <property type="evidence" value="ECO:0007669"/>
    <property type="project" value="UniProtKB-KW"/>
</dbReference>
<name>A0AAX6F4X8_IRIPA</name>
<dbReference type="Pfam" id="PF05193">
    <property type="entry name" value="Peptidase_M16_C"/>
    <property type="match status" value="1"/>
</dbReference>
<reference evidence="14" key="2">
    <citation type="submission" date="2023-04" db="EMBL/GenBank/DDBJ databases">
        <authorList>
            <person name="Bruccoleri R.E."/>
            <person name="Oakeley E.J."/>
            <person name="Faust A.-M."/>
            <person name="Dessus-Babus S."/>
            <person name="Altorfer M."/>
            <person name="Burckhardt D."/>
            <person name="Oertli M."/>
            <person name="Naumann U."/>
            <person name="Petersen F."/>
            <person name="Wong J."/>
        </authorList>
    </citation>
    <scope>NUCLEOTIDE SEQUENCE</scope>
    <source>
        <strain evidence="14">GSM-AAB239-AS_SAM_17_03QT</strain>
        <tissue evidence="14">Leaf</tissue>
    </source>
</reference>
<dbReference type="FunFam" id="3.30.830.10:FF:000003">
    <property type="entry name" value="Insulin-degrading enzyme"/>
    <property type="match status" value="1"/>
</dbReference>
<evidence type="ECO:0000256" key="4">
    <source>
        <dbReference type="ARBA" id="ARBA00022723"/>
    </source>
</evidence>
<evidence type="ECO:0000259" key="11">
    <source>
        <dbReference type="Pfam" id="PF05193"/>
    </source>
</evidence>
<evidence type="ECO:0000259" key="10">
    <source>
        <dbReference type="Pfam" id="PF00675"/>
    </source>
</evidence>
<feature type="domain" description="Peptidase M16 N-terminal" evidence="10">
    <location>
        <begin position="97"/>
        <end position="213"/>
    </location>
</feature>
<dbReference type="InterPro" id="IPR011249">
    <property type="entry name" value="Metalloenz_LuxS/M16"/>
</dbReference>
<protein>
    <submittedName>
        <fullName evidence="14">Nardilysin-like isoform X4</fullName>
    </submittedName>
</protein>
<evidence type="ECO:0000256" key="6">
    <source>
        <dbReference type="ARBA" id="ARBA00022833"/>
    </source>
</evidence>
<dbReference type="SUPFAM" id="SSF63411">
    <property type="entry name" value="LuxS/MPP-like metallohydrolase"/>
    <property type="match status" value="4"/>
</dbReference>
<dbReference type="InterPro" id="IPR011765">
    <property type="entry name" value="Pept_M16_N"/>
</dbReference>
<dbReference type="EMBL" id="JANAVB010031617">
    <property type="protein sequence ID" value="KAJ6811492.1"/>
    <property type="molecule type" value="Genomic_DNA"/>
</dbReference>
<evidence type="ECO:0000256" key="5">
    <source>
        <dbReference type="ARBA" id="ARBA00022801"/>
    </source>
</evidence>
<reference evidence="14" key="1">
    <citation type="journal article" date="2023" name="GigaByte">
        <title>Genome assembly of the bearded iris, Iris pallida Lam.</title>
        <authorList>
            <person name="Bruccoleri R.E."/>
            <person name="Oakeley E.J."/>
            <person name="Faust A.M.E."/>
            <person name="Altorfer M."/>
            <person name="Dessus-Babus S."/>
            <person name="Burckhardt D."/>
            <person name="Oertli M."/>
            <person name="Naumann U."/>
            <person name="Petersen F."/>
            <person name="Wong J."/>
        </authorList>
    </citation>
    <scope>NUCLEOTIDE SEQUENCE</scope>
    <source>
        <strain evidence="14">GSM-AAB239-AS_SAM_17_03QT</strain>
    </source>
</reference>
<gene>
    <name evidence="14" type="ORF">M6B38_152935</name>
</gene>
<dbReference type="InterPro" id="IPR032632">
    <property type="entry name" value="Peptidase_M16_M"/>
</dbReference>
<comment type="cofactor">
    <cofactor evidence="1">
        <name>Zn(2+)</name>
        <dbReference type="ChEBI" id="CHEBI:29105"/>
    </cofactor>
</comment>
<keyword evidence="5" id="KW-0378">Hydrolase</keyword>
<evidence type="ECO:0000313" key="15">
    <source>
        <dbReference type="Proteomes" id="UP001140949"/>
    </source>
</evidence>
<evidence type="ECO:0000256" key="9">
    <source>
        <dbReference type="SAM" id="MobiDB-lite"/>
    </source>
</evidence>
<evidence type="ECO:0000256" key="2">
    <source>
        <dbReference type="ARBA" id="ARBA00007261"/>
    </source>
</evidence>
<dbReference type="InterPro" id="IPR001431">
    <property type="entry name" value="Pept_M16_Zn_BS"/>
</dbReference>
<dbReference type="FunFam" id="3.30.830.10:FF:000005">
    <property type="entry name" value="nardilysin isoform X1"/>
    <property type="match status" value="1"/>
</dbReference>
<feature type="domain" description="Peptidase M16 middle/third" evidence="12">
    <location>
        <begin position="440"/>
        <end position="726"/>
    </location>
</feature>
<keyword evidence="15" id="KW-1185">Reference proteome</keyword>
<dbReference type="InterPro" id="IPR050626">
    <property type="entry name" value="Peptidase_M16"/>
</dbReference>
<dbReference type="InterPro" id="IPR007863">
    <property type="entry name" value="Peptidase_M16_C"/>
</dbReference>
<evidence type="ECO:0000259" key="13">
    <source>
        <dbReference type="Pfam" id="PF22456"/>
    </source>
</evidence>
<evidence type="ECO:0000256" key="3">
    <source>
        <dbReference type="ARBA" id="ARBA00022670"/>
    </source>
</evidence>
<feature type="compositionally biased region" description="Acidic residues" evidence="9">
    <location>
        <begin position="51"/>
        <end position="87"/>
    </location>
</feature>
<evidence type="ECO:0000313" key="14">
    <source>
        <dbReference type="EMBL" id="KAJ6811492.1"/>
    </source>
</evidence>
<dbReference type="Pfam" id="PF22456">
    <property type="entry name" value="PqqF-like_C_4"/>
    <property type="match status" value="1"/>
</dbReference>
<dbReference type="GO" id="GO:0005829">
    <property type="term" value="C:cytosol"/>
    <property type="evidence" value="ECO:0007669"/>
    <property type="project" value="TreeGrafter"/>
</dbReference>
<evidence type="ECO:0000256" key="7">
    <source>
        <dbReference type="ARBA" id="ARBA00023049"/>
    </source>
</evidence>
<dbReference type="Pfam" id="PF16187">
    <property type="entry name" value="Peptidase_M16_M"/>
    <property type="match status" value="1"/>
</dbReference>
<evidence type="ECO:0000259" key="12">
    <source>
        <dbReference type="Pfam" id="PF16187"/>
    </source>
</evidence>
<dbReference type="GO" id="GO:0004222">
    <property type="term" value="F:metalloendopeptidase activity"/>
    <property type="evidence" value="ECO:0007669"/>
    <property type="project" value="InterPro"/>
</dbReference>
<sequence>MGVESKDNVVIKSPADRRSYRLLRLPNGLRALLVHDPEIYPDLTEPSRTQEDEEEEDSEEEAEEEEEEESEGDEGEEEEEEEEEGDGSELKKAKGAQPTKKAAAAMCVGMGSFSDPFNAQGLAHFLEHMLFMGSSDFPDENEYDSYLSKHGGSSNAYTETEYTCYHFEVNREYLKGALKRFSQFFISPLVKAEAMEREVIAVDSEFNQVLQSDSCRLLQLQCHTCVPGHPFNRFFWGNKKSLVDAEEKGVNLREEILRLYEKNYHGGMMKLVVIGGESLDILEEWVVELFSNVKDGNSSKTTDKYDMPIWKAGKLYRLEAVKDVHIVELTWTLPCLHKEYLKKPQDYLSHLIGHEGRGSLLSFLKAKGWASSLSAGVGDDGMRCSSIAYIFVMTIHLTDSGLEMVNEVVGVVYQYIKLLRQSTPQEWIFKELQDIGNMEFRFAEEQPQDDYAAELAENLLFYSEEHIIYGEYAFEEWDPKLVEYVLSFFTPSNMRIDIVSKSFNKQSQAMDFEPWFGSQYIVEDIPSALLEVWTNPPEVDPSLHLPLRNDFIPCDFSLRNGDMSKNDMDAIYPKCIIDQPLVKLWYKIDTTFKVPRANTYFLITVKDGYNSVKTSVMTELFVNLLKDALNEILYQADVAKLETSISIIGDKLELKLYGFNDKLSTLLSKILKLSKTFSPATDRFEVIKEVMERAFRNANMKPLNHSSYLRLQLLRETFWDVDDKLSCLLNLSHSDLKAFIPNLLCQVHIEGLCHGNLSEEEAINISHIFTDIFCVQLPVELRHQVRVLRFPSSACLVRSFCVKNELEVNSVAELYFQIEQDIGIEASRLRAITDLFSNIVQEPCFNQLRTKEQLGYVVECGPRMTYRVLGFCFRVQSSKYDPLFLRSRIDNFNNDLHELLDALDDETFENHRNGLIAQKLEKDPSLTYETGNHWTQITDKRYLFDMTKVEAEELKTISKNDVINWYNTYLRSPSPKCRKLAIYVWGCNTNMHKEAQTPEKFSGNVIENIESFKKSSDFYPSLC</sequence>
<proteinExistence type="inferred from homology"/>
<feature type="domain" description="Coenzyme PQQ synthesis protein F-like C-terminal lobe" evidence="13">
    <location>
        <begin position="835"/>
        <end position="934"/>
    </location>
</feature>
<organism evidence="14 15">
    <name type="scientific">Iris pallida</name>
    <name type="common">Sweet iris</name>
    <dbReference type="NCBI Taxonomy" id="29817"/>
    <lineage>
        <taxon>Eukaryota</taxon>
        <taxon>Viridiplantae</taxon>
        <taxon>Streptophyta</taxon>
        <taxon>Embryophyta</taxon>
        <taxon>Tracheophyta</taxon>
        <taxon>Spermatophyta</taxon>
        <taxon>Magnoliopsida</taxon>
        <taxon>Liliopsida</taxon>
        <taxon>Asparagales</taxon>
        <taxon>Iridaceae</taxon>
        <taxon>Iridoideae</taxon>
        <taxon>Irideae</taxon>
        <taxon>Iris</taxon>
    </lineage>
</organism>
<dbReference type="FunFam" id="3.30.830.10:FF:000030">
    <property type="entry name" value="Insulin-degrading enzyme"/>
    <property type="match status" value="1"/>
</dbReference>
<dbReference type="GO" id="GO:0006508">
    <property type="term" value="P:proteolysis"/>
    <property type="evidence" value="ECO:0007669"/>
    <property type="project" value="UniProtKB-KW"/>
</dbReference>
<comment type="similarity">
    <text evidence="2 8">Belongs to the peptidase M16 family.</text>
</comment>
<dbReference type="Proteomes" id="UP001140949">
    <property type="component" value="Unassembled WGS sequence"/>
</dbReference>
<feature type="region of interest" description="Disordered" evidence="9">
    <location>
        <begin position="31"/>
        <end position="97"/>
    </location>
</feature>
<dbReference type="InterPro" id="IPR054734">
    <property type="entry name" value="PqqF-like_C_4"/>
</dbReference>
<dbReference type="PANTHER" id="PTHR43690:SF18">
    <property type="entry name" value="INSULIN-DEGRADING ENZYME-RELATED"/>
    <property type="match status" value="1"/>
</dbReference>